<organism evidence="8 9">
    <name type="scientific">Monilinia fructicola</name>
    <name type="common">Brown rot fungus</name>
    <name type="synonym">Ciboria fructicola</name>
    <dbReference type="NCBI Taxonomy" id="38448"/>
    <lineage>
        <taxon>Eukaryota</taxon>
        <taxon>Fungi</taxon>
        <taxon>Dikarya</taxon>
        <taxon>Ascomycota</taxon>
        <taxon>Pezizomycotina</taxon>
        <taxon>Leotiomycetes</taxon>
        <taxon>Helotiales</taxon>
        <taxon>Sclerotiniaceae</taxon>
        <taxon>Monilinia</taxon>
    </lineage>
</organism>
<dbReference type="InterPro" id="IPR024977">
    <property type="entry name" value="Apc4-like_WD40_dom"/>
</dbReference>
<dbReference type="Pfam" id="PF12896">
    <property type="entry name" value="ANAPC4"/>
    <property type="match status" value="2"/>
</dbReference>
<keyword evidence="3" id="KW-0498">Mitosis</keyword>
<dbReference type="Proteomes" id="UP000322873">
    <property type="component" value="Unassembled WGS sequence"/>
</dbReference>
<evidence type="ECO:0000256" key="4">
    <source>
        <dbReference type="ARBA" id="ARBA00022786"/>
    </source>
</evidence>
<dbReference type="InterPro" id="IPR024790">
    <property type="entry name" value="APC4_long_dom"/>
</dbReference>
<feature type="domain" description="Anaphase-promoting complex subunit 4 long" evidence="7">
    <location>
        <begin position="382"/>
        <end position="449"/>
    </location>
</feature>
<reference evidence="8 9" key="1">
    <citation type="submission" date="2019-06" db="EMBL/GenBank/DDBJ databases">
        <title>Genome Sequence of the Brown Rot Fungal Pathogen Monilinia fructicola.</title>
        <authorList>
            <person name="De Miccolis Angelini R.M."/>
            <person name="Landi L."/>
            <person name="Abate D."/>
            <person name="Pollastro S."/>
            <person name="Romanazzi G."/>
            <person name="Faretra F."/>
        </authorList>
    </citation>
    <scope>NUCLEOTIDE SEQUENCE [LARGE SCALE GENOMIC DNA]</scope>
    <source>
        <strain evidence="8 9">Mfrc123</strain>
    </source>
</reference>
<dbReference type="SUPFAM" id="SSF50978">
    <property type="entry name" value="WD40 repeat-like"/>
    <property type="match status" value="1"/>
</dbReference>
<dbReference type="Pfam" id="PF12894">
    <property type="entry name" value="ANAPC4_WD40"/>
    <property type="match status" value="1"/>
</dbReference>
<evidence type="ECO:0000256" key="2">
    <source>
        <dbReference type="ARBA" id="ARBA00022618"/>
    </source>
</evidence>
<dbReference type="EMBL" id="VICG01000009">
    <property type="protein sequence ID" value="KAA8568725.1"/>
    <property type="molecule type" value="Genomic_DNA"/>
</dbReference>
<evidence type="ECO:0000256" key="3">
    <source>
        <dbReference type="ARBA" id="ARBA00022776"/>
    </source>
</evidence>
<dbReference type="PANTHER" id="PTHR13260">
    <property type="entry name" value="ANAPHASE PROMOTING COMPLEX SUBUNIT 4 APC4"/>
    <property type="match status" value="1"/>
</dbReference>
<comment type="caution">
    <text evidence="8">The sequence shown here is derived from an EMBL/GenBank/DDBJ whole genome shotgun (WGS) entry which is preliminary data.</text>
</comment>
<keyword evidence="2" id="KW-0132">Cell division</keyword>
<dbReference type="AlphaFoldDB" id="A0A5M9JNZ1"/>
<gene>
    <name evidence="8" type="ORF">EYC84_007724</name>
</gene>
<feature type="domain" description="Anaphase-promoting complex subunit 4 long" evidence="7">
    <location>
        <begin position="271"/>
        <end position="368"/>
    </location>
</feature>
<evidence type="ECO:0000313" key="9">
    <source>
        <dbReference type="Proteomes" id="UP000322873"/>
    </source>
</evidence>
<name>A0A5M9JNZ1_MONFR</name>
<accession>A0A5M9JNZ1</accession>
<evidence type="ECO:0000256" key="1">
    <source>
        <dbReference type="ARBA" id="ARBA00016067"/>
    </source>
</evidence>
<protein>
    <recommendedName>
        <fullName evidence="1">Anaphase-promoting complex subunit 4</fullName>
    </recommendedName>
</protein>
<evidence type="ECO:0000259" key="7">
    <source>
        <dbReference type="Pfam" id="PF12896"/>
    </source>
</evidence>
<evidence type="ECO:0000313" key="8">
    <source>
        <dbReference type="EMBL" id="KAA8568725.1"/>
    </source>
</evidence>
<dbReference type="InterPro" id="IPR024789">
    <property type="entry name" value="APC4"/>
</dbReference>
<dbReference type="GO" id="GO:0005680">
    <property type="term" value="C:anaphase-promoting complex"/>
    <property type="evidence" value="ECO:0007669"/>
    <property type="project" value="InterPro"/>
</dbReference>
<evidence type="ECO:0000256" key="5">
    <source>
        <dbReference type="ARBA" id="ARBA00023306"/>
    </source>
</evidence>
<dbReference type="PANTHER" id="PTHR13260:SF0">
    <property type="entry name" value="ANAPHASE-PROMOTING COMPLEX SUBUNIT 4"/>
    <property type="match status" value="1"/>
</dbReference>
<sequence>MAEVEHLELLGEKTLHQTINPELLVYCPSMDLIALGSMDQQVLIYRLNGQRVYGAAQKVNTLRVEKISWKPNGQLIAIAWSDGSVRLVGAESAKVVHHFSTTSDDQEFSGITCMGWSSNYIGGRVEGKSSKLVPDTLKKIFRDESELSTGKAVLNLPRDLALLDIESSLPKLSVLPAGGTSDEVFSSRSSLDALFRPLDPEDNDMADVMVVGTKEGNIHLSIYDSFVVGSFKAPVIVQRRPAYLVSYASHKLYSTHALLMKTTESEERIYFVPMDLRFLSASSEYLSILASRSTALENLLRYINQIRSLMLAEWKSTQELPSRFLRNINETLAEQGNRDIVQAFYHSVATGHTFPAVREWLVDELTERMGQGSGIRPRKPTTRLNGIAKFQGPDSSLGFSSAQITSIMDTVASLRLVSAKILLQVVDELELFTSFSAWLRYEIDRLASDASSQSDDNAEKEASIDHDYEDENAYVRKGVQIFDLLTRQLEKQEQGLKYRKTLPQVGFLCQYLRIQAAAIFAQIADAEKSNVLFGRASELGMAQKDVPIEMKMNIIDRNACYAYIAFVPKGSLNQVQIIQIELFIENGISTVRSTNSSILQLGDGRIKDLKFIDDSTILVLWEANGKAHSTLSSRTNMALGECNLLGIPYNTEGGAHIKYHPHRLSASRSKAIILSNEEVIDKFLQTEFAGERSIAPENMIIRPQIDSKRSNDMKRLVILAKDKLRYKVFKWAGAPPDKDADEDIPMS</sequence>
<dbReference type="Gene3D" id="2.130.10.10">
    <property type="entry name" value="YVTN repeat-like/Quinoprotein amine dehydrogenase"/>
    <property type="match status" value="1"/>
</dbReference>
<dbReference type="GO" id="GO:0070979">
    <property type="term" value="P:protein K11-linked ubiquitination"/>
    <property type="evidence" value="ECO:0007669"/>
    <property type="project" value="TreeGrafter"/>
</dbReference>
<dbReference type="GO" id="GO:0031145">
    <property type="term" value="P:anaphase-promoting complex-dependent catabolic process"/>
    <property type="evidence" value="ECO:0007669"/>
    <property type="project" value="InterPro"/>
</dbReference>
<feature type="domain" description="Anaphase-promoting complex subunit 4-like WD40" evidence="6">
    <location>
        <begin position="25"/>
        <end position="119"/>
    </location>
</feature>
<dbReference type="InterPro" id="IPR015943">
    <property type="entry name" value="WD40/YVTN_repeat-like_dom_sf"/>
</dbReference>
<keyword evidence="5" id="KW-0131">Cell cycle</keyword>
<evidence type="ECO:0000259" key="6">
    <source>
        <dbReference type="Pfam" id="PF12894"/>
    </source>
</evidence>
<dbReference type="VEuPathDB" id="FungiDB:MFRU_012g02180"/>
<keyword evidence="9" id="KW-1185">Reference proteome</keyword>
<proteinExistence type="predicted"/>
<dbReference type="GO" id="GO:0051301">
    <property type="term" value="P:cell division"/>
    <property type="evidence" value="ECO:0007669"/>
    <property type="project" value="UniProtKB-KW"/>
</dbReference>
<dbReference type="GO" id="GO:0034399">
    <property type="term" value="C:nuclear periphery"/>
    <property type="evidence" value="ECO:0007669"/>
    <property type="project" value="TreeGrafter"/>
</dbReference>
<dbReference type="InterPro" id="IPR036322">
    <property type="entry name" value="WD40_repeat_dom_sf"/>
</dbReference>
<keyword evidence="4" id="KW-0833">Ubl conjugation pathway</keyword>